<evidence type="ECO:0000313" key="9">
    <source>
        <dbReference type="Proteomes" id="UP000199032"/>
    </source>
</evidence>
<dbReference type="Proteomes" id="UP000199032">
    <property type="component" value="Unassembled WGS sequence"/>
</dbReference>
<evidence type="ECO:0000256" key="6">
    <source>
        <dbReference type="PIRNR" id="PIRNR006443"/>
    </source>
</evidence>
<evidence type="ECO:0000256" key="2">
    <source>
        <dbReference type="ARBA" id="ARBA00005046"/>
    </source>
</evidence>
<comment type="function">
    <text evidence="1 6">May be involved in the biosynthesis of molybdopterin.</text>
</comment>
<dbReference type="GO" id="GO:0006777">
    <property type="term" value="P:Mo-molybdopterin cofactor biosynthetic process"/>
    <property type="evidence" value="ECO:0007669"/>
    <property type="project" value="UniProtKB-UniRule"/>
</dbReference>
<dbReference type="PROSITE" id="PS01078">
    <property type="entry name" value="MOCF_BIOSYNTHESIS_1"/>
    <property type="match status" value="1"/>
</dbReference>
<dbReference type="EMBL" id="CZQA01000009">
    <property type="protein sequence ID" value="CUS36693.1"/>
    <property type="molecule type" value="Genomic_DNA"/>
</dbReference>
<organism evidence="8 9">
    <name type="scientific">Candidatus Nitrospira nitrosa</name>
    <dbReference type="NCBI Taxonomy" id="1742972"/>
    <lineage>
        <taxon>Bacteria</taxon>
        <taxon>Pseudomonadati</taxon>
        <taxon>Nitrospirota</taxon>
        <taxon>Nitrospiria</taxon>
        <taxon>Nitrospirales</taxon>
        <taxon>Nitrospiraceae</taxon>
        <taxon>Nitrospira</taxon>
    </lineage>
</organism>
<dbReference type="SMART" id="SM00852">
    <property type="entry name" value="MoCF_biosynth"/>
    <property type="match status" value="1"/>
</dbReference>
<proteinExistence type="inferred from homology"/>
<reference evidence="8 9" key="1">
    <citation type="submission" date="2015-10" db="EMBL/GenBank/DDBJ databases">
        <authorList>
            <person name="Gilbert D.G."/>
        </authorList>
    </citation>
    <scope>NUCLEOTIDE SEQUENCE [LARGE SCALE GENOMIC DNA]</scope>
    <source>
        <strain evidence="8">COMA1</strain>
    </source>
</reference>
<accession>A0A0S4LGQ4</accession>
<comment type="similarity">
    <text evidence="3 6">Belongs to the MoaB/Mog family.</text>
</comment>
<dbReference type="PANTHER" id="PTHR43232:SF2">
    <property type="entry name" value="MOLYBDENUM COFACTOR BIOSYNTHESIS PROTEIN B"/>
    <property type="match status" value="1"/>
</dbReference>
<dbReference type="RefSeq" id="WP_090749233.1">
    <property type="nucleotide sequence ID" value="NZ_CZQA01000009.1"/>
</dbReference>
<dbReference type="Gene3D" id="3.40.980.10">
    <property type="entry name" value="MoaB/Mog-like domain"/>
    <property type="match status" value="1"/>
</dbReference>
<evidence type="ECO:0000256" key="5">
    <source>
        <dbReference type="ARBA" id="ARBA00023150"/>
    </source>
</evidence>
<evidence type="ECO:0000256" key="4">
    <source>
        <dbReference type="ARBA" id="ARBA00015262"/>
    </source>
</evidence>
<evidence type="ECO:0000259" key="7">
    <source>
        <dbReference type="SMART" id="SM00852"/>
    </source>
</evidence>
<evidence type="ECO:0000256" key="3">
    <source>
        <dbReference type="ARBA" id="ARBA00006112"/>
    </source>
</evidence>
<dbReference type="SUPFAM" id="SSF53218">
    <property type="entry name" value="Molybdenum cofactor biosynthesis proteins"/>
    <property type="match status" value="1"/>
</dbReference>
<dbReference type="InterPro" id="IPR008284">
    <property type="entry name" value="MoCF_biosynth_CS"/>
</dbReference>
<dbReference type="PIRSF" id="PIRSF006443">
    <property type="entry name" value="MoaB"/>
    <property type="match status" value="1"/>
</dbReference>
<dbReference type="NCBIfam" id="TIGR00177">
    <property type="entry name" value="molyb_syn"/>
    <property type="match status" value="1"/>
</dbReference>
<dbReference type="GO" id="GO:0005829">
    <property type="term" value="C:cytosol"/>
    <property type="evidence" value="ECO:0007669"/>
    <property type="project" value="TreeGrafter"/>
</dbReference>
<dbReference type="InterPro" id="IPR036425">
    <property type="entry name" value="MoaB/Mog-like_dom_sf"/>
</dbReference>
<dbReference type="FunFam" id="3.40.980.10:FF:000006">
    <property type="entry name" value="Molybdenum cofactor biosynthesis protein B"/>
    <property type="match status" value="1"/>
</dbReference>
<comment type="pathway">
    <text evidence="2 6">Cofactor biosynthesis; molybdopterin biosynthesis.</text>
</comment>
<feature type="domain" description="MoaB/Mog" evidence="7">
    <location>
        <begin position="20"/>
        <end position="164"/>
    </location>
</feature>
<name>A0A0S4LGQ4_9BACT</name>
<evidence type="ECO:0000313" key="8">
    <source>
        <dbReference type="EMBL" id="CUS36693.1"/>
    </source>
</evidence>
<dbReference type="InterPro" id="IPR001453">
    <property type="entry name" value="MoaB/Mog_dom"/>
</dbReference>
<dbReference type="CDD" id="cd00886">
    <property type="entry name" value="MogA_MoaB"/>
    <property type="match status" value="1"/>
</dbReference>
<dbReference type="STRING" id="1742972.COMA1_30190"/>
<dbReference type="Pfam" id="PF00994">
    <property type="entry name" value="MoCF_biosynth"/>
    <property type="match status" value="1"/>
</dbReference>
<sequence>MTIPTVHEHKAHAPRSVGCMIITCSDTRMADTDSSGQLIQKLLKNQGHTVVEYHLVKDDPAQIQLWIARAMTNEAVHALIINGGTGVSRRDSTFEAVDAMLEKRLPGFGEIFRLLTYQEMGSAAIMSRATAGIIKGRCVFSIPGSEHAVKMAMDKLILPELGHLVQQLSK</sequence>
<keyword evidence="9" id="KW-1185">Reference proteome</keyword>
<dbReference type="OrthoDB" id="9784492at2"/>
<protein>
    <recommendedName>
        <fullName evidence="4 6">Molybdenum cofactor biosynthesis protein B</fullName>
    </recommendedName>
</protein>
<dbReference type="UniPathway" id="UPA00344"/>
<dbReference type="AlphaFoldDB" id="A0A0S4LGQ4"/>
<keyword evidence="5 6" id="KW-0501">Molybdenum cofactor biosynthesis</keyword>
<dbReference type="InterPro" id="IPR012245">
    <property type="entry name" value="MoaB"/>
</dbReference>
<dbReference type="PANTHER" id="PTHR43232">
    <property type="entry name" value="MOLYBDENUM COFACTOR BIOSYNTHESIS PROTEIN B"/>
    <property type="match status" value="1"/>
</dbReference>
<gene>
    <name evidence="8" type="primary">moaB</name>
    <name evidence="8" type="ORF">COMA1_30190</name>
</gene>
<evidence type="ECO:0000256" key="1">
    <source>
        <dbReference type="ARBA" id="ARBA00003487"/>
    </source>
</evidence>